<gene>
    <name evidence="1" type="ORF">BTCBT_006037</name>
</gene>
<dbReference type="Proteomes" id="UP000013487">
    <property type="component" value="Unassembled WGS sequence"/>
</dbReference>
<name>A0AAN4KMJ1_BACTU</name>
<accession>A0AAN4KMJ1</accession>
<dbReference type="RefSeq" id="WP_001249533.1">
    <property type="nucleotide sequence ID" value="NZ_ARXZ02000023.1"/>
</dbReference>
<evidence type="ECO:0000313" key="1">
    <source>
        <dbReference type="EMBL" id="ERH97861.1"/>
    </source>
</evidence>
<dbReference type="AlphaFoldDB" id="A0AAN4KMJ1"/>
<dbReference type="SMR" id="A0AAN4KMJ1"/>
<reference evidence="1 2" key="1">
    <citation type="journal article" date="2013" name="Genome Announc.">
        <title>Draft Genome Sequence of Bacillus thuringiensis var. thuringiensis Strain T01-328, a Brazilian Isolate That Produces a Soluble Pesticide Protein, Cry1Ia.</title>
        <authorList>
            <person name="Varani A.M."/>
            <person name="Lemos M.V."/>
            <person name="Fernandes C.C."/>
            <person name="Lemos E.G."/>
            <person name="Alves E.C."/>
            <person name="Desiderio J.A."/>
        </authorList>
    </citation>
    <scope>NUCLEOTIDE SEQUENCE [LARGE SCALE GENOMIC DNA]</scope>
    <source>
        <strain evidence="1 2">T01-328</strain>
    </source>
</reference>
<sequence length="107" mass="12658">MRQLNNNKVFKDDNEFWKEVYYYMEEHNCYKDEAVKAVEEQFNNKKQKRIEIIEAVKEKLICAGIPEKDSLKFAETAPFVNSLTGASVERMVRSFIDLFKKGERAKQ</sequence>
<evidence type="ECO:0000313" key="2">
    <source>
        <dbReference type="Proteomes" id="UP000013487"/>
    </source>
</evidence>
<evidence type="ECO:0008006" key="3">
    <source>
        <dbReference type="Google" id="ProtNLM"/>
    </source>
</evidence>
<dbReference type="EMBL" id="ARXZ02000023">
    <property type="protein sequence ID" value="ERH97861.1"/>
    <property type="molecule type" value="Genomic_DNA"/>
</dbReference>
<dbReference type="GeneID" id="67468196"/>
<comment type="caution">
    <text evidence="1">The sequence shown here is derived from an EMBL/GenBank/DDBJ whole genome shotgun (WGS) entry which is preliminary data.</text>
</comment>
<proteinExistence type="predicted"/>
<organism evidence="1 2">
    <name type="scientific">Bacillus thuringiensis T01-328</name>
    <dbReference type="NCBI Taxonomy" id="1324966"/>
    <lineage>
        <taxon>Bacteria</taxon>
        <taxon>Bacillati</taxon>
        <taxon>Bacillota</taxon>
        <taxon>Bacilli</taxon>
        <taxon>Bacillales</taxon>
        <taxon>Bacillaceae</taxon>
        <taxon>Bacillus</taxon>
        <taxon>Bacillus cereus group</taxon>
    </lineage>
</organism>
<protein>
    <recommendedName>
        <fullName evidence="3">Phage protein</fullName>
    </recommendedName>
</protein>